<proteinExistence type="predicted"/>
<evidence type="ECO:0000256" key="2">
    <source>
        <dbReference type="SAM" id="SignalP"/>
    </source>
</evidence>
<feature type="region of interest" description="Disordered" evidence="1">
    <location>
        <begin position="218"/>
        <end position="354"/>
    </location>
</feature>
<evidence type="ECO:0000313" key="4">
    <source>
        <dbReference type="Proteomes" id="UP000182427"/>
    </source>
</evidence>
<protein>
    <submittedName>
        <fullName evidence="3">YXWGXW repeat-containing protein</fullName>
    </submittedName>
</protein>
<evidence type="ECO:0000256" key="1">
    <source>
        <dbReference type="SAM" id="MobiDB-lite"/>
    </source>
</evidence>
<keyword evidence="4" id="KW-1185">Reference proteome</keyword>
<evidence type="ECO:0000313" key="3">
    <source>
        <dbReference type="EMBL" id="SDF15529.1"/>
    </source>
</evidence>
<dbReference type="RefSeq" id="WP_083344626.1">
    <property type="nucleotide sequence ID" value="NZ_LT629690.1"/>
</dbReference>
<feature type="signal peptide" evidence="2">
    <location>
        <begin position="1"/>
        <end position="26"/>
    </location>
</feature>
<feature type="chain" id="PRO_5009241422" evidence="2">
    <location>
        <begin position="27"/>
        <end position="354"/>
    </location>
</feature>
<dbReference type="EMBL" id="LT629690">
    <property type="protein sequence ID" value="SDF15529.1"/>
    <property type="molecule type" value="Genomic_DNA"/>
</dbReference>
<organism evidence="3 4">
    <name type="scientific">Terriglobus roseus</name>
    <dbReference type="NCBI Taxonomy" id="392734"/>
    <lineage>
        <taxon>Bacteria</taxon>
        <taxon>Pseudomonadati</taxon>
        <taxon>Acidobacteriota</taxon>
        <taxon>Terriglobia</taxon>
        <taxon>Terriglobales</taxon>
        <taxon>Acidobacteriaceae</taxon>
        <taxon>Terriglobus</taxon>
    </lineage>
</organism>
<feature type="compositionally biased region" description="Basic and acidic residues" evidence="1">
    <location>
        <begin position="341"/>
        <end position="354"/>
    </location>
</feature>
<dbReference type="AlphaFoldDB" id="A0A1G7IT88"/>
<feature type="compositionally biased region" description="Polar residues" evidence="1">
    <location>
        <begin position="326"/>
        <end position="340"/>
    </location>
</feature>
<dbReference type="Proteomes" id="UP000182427">
    <property type="component" value="Chromosome I"/>
</dbReference>
<keyword evidence="2" id="KW-0732">Signal</keyword>
<accession>A0A1G7IT88</accession>
<dbReference type="OrthoDB" id="983175at2"/>
<dbReference type="InterPro" id="IPR024447">
    <property type="entry name" value="YXWGXW_rpt"/>
</dbReference>
<gene>
    <name evidence="3" type="ORF">SAMN05444167_1555</name>
</gene>
<dbReference type="Pfam" id="PF12779">
    <property type="entry name" value="WXXGXW"/>
    <property type="match status" value="2"/>
</dbReference>
<reference evidence="3 4" key="1">
    <citation type="submission" date="2016-10" db="EMBL/GenBank/DDBJ databases">
        <authorList>
            <person name="de Groot N.N."/>
        </authorList>
    </citation>
    <scope>NUCLEOTIDE SEQUENCE [LARGE SCALE GENOMIC DNA]</scope>
    <source>
        <strain evidence="3 4">GAS232</strain>
    </source>
</reference>
<feature type="compositionally biased region" description="Polar residues" evidence="1">
    <location>
        <begin position="267"/>
        <end position="283"/>
    </location>
</feature>
<sequence length="354" mass="38404">MKTFTRTATLAAIAAFAAAVPLAQHASAQSFAIGISIHTAPPVLPVYVQPACPQPGYMWTPGYWAWGPEGYYWVPGVWVAPPRVGVLWTPGYWGFESGAYLWHAGYWGPHVGFYGGVNYGFGYGGVGFGGGMWAGNVFRYNTAVVNVNTTIIHNTYIDRTVVHNTVVNRTSFNGPGGISARPTPQQMAFNREQHFGATVNQQQHQNFASQDRNAFARNNGGRPQTVAMTNVGGNRFGAQGRPAAGPAMNPGARPAGQPNGAPVQRGFANNTVNNREVNQQQRVANGIDSGRMSPGEAARAENRQQSIDRQVRQDRVANGGRMTAPERQQVNHEQNAASRQISRENHNEAHGPRR</sequence>
<name>A0A1G7IT88_9BACT</name>